<feature type="region of interest" description="Disordered" evidence="2">
    <location>
        <begin position="44"/>
        <end position="109"/>
    </location>
</feature>
<feature type="compositionally biased region" description="Polar residues" evidence="2">
    <location>
        <begin position="80"/>
        <end position="98"/>
    </location>
</feature>
<sequence length="304" mass="33503">MCDDDWVKLAMADDSKVVDLLLNLHHPRPPPPLLHLHWTLRQRRSKSVPRNKADPTTPLSWSGATSASGGAVDGDEDSCHPTTKHAQTSRSKIANPNETTTTKKSRRKKTLAELKEEEGLLSKEQRSLKNELASLRVTAEKHRATNERLKRMKLEFESRQNSKSATTTFEVSGKAVLDPSKFQEAQCYPSSSLSSNNGTHKVLGDDSPVSVSAANASYKPQQVVNRVVSVYDALKEKKGEMQTSGSHEVLDKALGLPEYSGCNQGVGVVVSKRKYLPPQKTTMRDKLSSSWILSCNGSINLKVQ</sequence>
<evidence type="ECO:0000313" key="4">
    <source>
        <dbReference type="Proteomes" id="UP001497480"/>
    </source>
</evidence>
<dbReference type="PANTHER" id="PTHR35099">
    <property type="entry name" value="OS02G0182700 PROTEIN"/>
    <property type="match status" value="1"/>
</dbReference>
<dbReference type="AlphaFoldDB" id="A0AAV1XKA6"/>
<dbReference type="EMBL" id="CAXHTB010000016">
    <property type="protein sequence ID" value="CAL0321982.1"/>
    <property type="molecule type" value="Genomic_DNA"/>
</dbReference>
<feature type="coiled-coil region" evidence="1">
    <location>
        <begin position="111"/>
        <end position="159"/>
    </location>
</feature>
<comment type="caution">
    <text evidence="3">The sequence shown here is derived from an EMBL/GenBank/DDBJ whole genome shotgun (WGS) entry which is preliminary data.</text>
</comment>
<proteinExistence type="predicted"/>
<reference evidence="3 4" key="1">
    <citation type="submission" date="2024-03" db="EMBL/GenBank/DDBJ databases">
        <authorList>
            <person name="Martinez-Hernandez J."/>
        </authorList>
    </citation>
    <scope>NUCLEOTIDE SEQUENCE [LARGE SCALE GENOMIC DNA]</scope>
</reference>
<organism evidence="3 4">
    <name type="scientific">Lupinus luteus</name>
    <name type="common">European yellow lupine</name>
    <dbReference type="NCBI Taxonomy" id="3873"/>
    <lineage>
        <taxon>Eukaryota</taxon>
        <taxon>Viridiplantae</taxon>
        <taxon>Streptophyta</taxon>
        <taxon>Embryophyta</taxon>
        <taxon>Tracheophyta</taxon>
        <taxon>Spermatophyta</taxon>
        <taxon>Magnoliopsida</taxon>
        <taxon>eudicotyledons</taxon>
        <taxon>Gunneridae</taxon>
        <taxon>Pentapetalae</taxon>
        <taxon>rosids</taxon>
        <taxon>fabids</taxon>
        <taxon>Fabales</taxon>
        <taxon>Fabaceae</taxon>
        <taxon>Papilionoideae</taxon>
        <taxon>50 kb inversion clade</taxon>
        <taxon>genistoids sensu lato</taxon>
        <taxon>core genistoids</taxon>
        <taxon>Genisteae</taxon>
        <taxon>Lupinus</taxon>
    </lineage>
</organism>
<keyword evidence="4" id="KW-1185">Reference proteome</keyword>
<evidence type="ECO:0000313" key="3">
    <source>
        <dbReference type="EMBL" id="CAL0321982.1"/>
    </source>
</evidence>
<evidence type="ECO:0000256" key="2">
    <source>
        <dbReference type="SAM" id="MobiDB-lite"/>
    </source>
</evidence>
<keyword evidence="1" id="KW-0175">Coiled coil</keyword>
<dbReference type="Proteomes" id="UP001497480">
    <property type="component" value="Unassembled WGS sequence"/>
</dbReference>
<protein>
    <submittedName>
        <fullName evidence="3">Uncharacterized protein</fullName>
    </submittedName>
</protein>
<name>A0AAV1XKA6_LUPLU</name>
<dbReference type="PANTHER" id="PTHR35099:SF10">
    <property type="entry name" value="BZIP DOMAIN-CONTAINING PROTEIN"/>
    <property type="match status" value="1"/>
</dbReference>
<evidence type="ECO:0000256" key="1">
    <source>
        <dbReference type="SAM" id="Coils"/>
    </source>
</evidence>
<gene>
    <name evidence="3" type="ORF">LLUT_LOCUS23042</name>
</gene>
<accession>A0AAV1XKA6</accession>